<accession>A0A7W9LYM5</accession>
<keyword evidence="3" id="KW-1185">Reference proteome</keyword>
<dbReference type="AlphaFoldDB" id="A0A7W9LYM5"/>
<sequence length="190" mass="20402">MTSKPDIPSPTKLQAAIEYAALGWPVVPGAIWHDGHFAHPVDERPVTSPCLRPIEEATTDAAVVREWWSAPGLHAPNVFTVTGSELGAFTVAESLVMALADDPWFAALPTPVLTYPNMPIAYFLVRPPLPSVLLSNVARVLDAGVPLPLPPSDLETTPVIWLVTPEQAGNVLMPGDALADLIRSYERKSA</sequence>
<feature type="domain" description="DNA primase/polymerase bifunctional N-terminal" evidence="1">
    <location>
        <begin position="16"/>
        <end position="86"/>
    </location>
</feature>
<name>A0A7W9LYM5_9PSEU</name>
<dbReference type="Pfam" id="PF09250">
    <property type="entry name" value="Prim-Pol"/>
    <property type="match status" value="1"/>
</dbReference>
<proteinExistence type="predicted"/>
<dbReference type="InterPro" id="IPR015330">
    <property type="entry name" value="DNA_primase/pol_bifunc_N"/>
</dbReference>
<evidence type="ECO:0000313" key="3">
    <source>
        <dbReference type="Proteomes" id="UP000552097"/>
    </source>
</evidence>
<evidence type="ECO:0000313" key="2">
    <source>
        <dbReference type="EMBL" id="MBB5800833.1"/>
    </source>
</evidence>
<dbReference type="EMBL" id="JACHMO010000001">
    <property type="protein sequence ID" value="MBB5800833.1"/>
    <property type="molecule type" value="Genomic_DNA"/>
</dbReference>
<gene>
    <name evidence="2" type="ORF">F4560_000601</name>
</gene>
<protein>
    <recommendedName>
        <fullName evidence="1">DNA primase/polymerase bifunctional N-terminal domain-containing protein</fullName>
    </recommendedName>
</protein>
<reference evidence="2 3" key="1">
    <citation type="submission" date="2020-08" db="EMBL/GenBank/DDBJ databases">
        <title>Sequencing the genomes of 1000 actinobacteria strains.</title>
        <authorList>
            <person name="Klenk H.-P."/>
        </authorList>
    </citation>
    <scope>NUCLEOTIDE SEQUENCE [LARGE SCALE GENOMIC DNA]</scope>
    <source>
        <strain evidence="2 3">DSM 45486</strain>
    </source>
</reference>
<evidence type="ECO:0000259" key="1">
    <source>
        <dbReference type="Pfam" id="PF09250"/>
    </source>
</evidence>
<organism evidence="2 3">
    <name type="scientific">Saccharothrix ecbatanensis</name>
    <dbReference type="NCBI Taxonomy" id="1105145"/>
    <lineage>
        <taxon>Bacteria</taxon>
        <taxon>Bacillati</taxon>
        <taxon>Actinomycetota</taxon>
        <taxon>Actinomycetes</taxon>
        <taxon>Pseudonocardiales</taxon>
        <taxon>Pseudonocardiaceae</taxon>
        <taxon>Saccharothrix</taxon>
    </lineage>
</organism>
<dbReference type="Proteomes" id="UP000552097">
    <property type="component" value="Unassembled WGS sequence"/>
</dbReference>
<comment type="caution">
    <text evidence="2">The sequence shown here is derived from an EMBL/GenBank/DDBJ whole genome shotgun (WGS) entry which is preliminary data.</text>
</comment>
<dbReference type="RefSeq" id="WP_184915856.1">
    <property type="nucleotide sequence ID" value="NZ_JACHMO010000001.1"/>
</dbReference>